<proteinExistence type="predicted"/>
<protein>
    <submittedName>
        <fullName evidence="1">Uncharacterized protein</fullName>
    </submittedName>
</protein>
<name>W9QDH3_9ROSA</name>
<evidence type="ECO:0000313" key="2">
    <source>
        <dbReference type="Proteomes" id="UP000030645"/>
    </source>
</evidence>
<dbReference type="Proteomes" id="UP000030645">
    <property type="component" value="Unassembled WGS sequence"/>
</dbReference>
<evidence type="ECO:0000313" key="1">
    <source>
        <dbReference type="EMBL" id="EXB29252.1"/>
    </source>
</evidence>
<dbReference type="AlphaFoldDB" id="W9QDH3"/>
<reference evidence="2" key="1">
    <citation type="submission" date="2013-01" db="EMBL/GenBank/DDBJ databases">
        <title>Draft Genome Sequence of a Mulberry Tree, Morus notabilis C.K. Schneid.</title>
        <authorList>
            <person name="He N."/>
            <person name="Zhao S."/>
        </authorList>
    </citation>
    <scope>NUCLEOTIDE SEQUENCE</scope>
</reference>
<organism evidence="1 2">
    <name type="scientific">Morus notabilis</name>
    <dbReference type="NCBI Taxonomy" id="981085"/>
    <lineage>
        <taxon>Eukaryota</taxon>
        <taxon>Viridiplantae</taxon>
        <taxon>Streptophyta</taxon>
        <taxon>Embryophyta</taxon>
        <taxon>Tracheophyta</taxon>
        <taxon>Spermatophyta</taxon>
        <taxon>Magnoliopsida</taxon>
        <taxon>eudicotyledons</taxon>
        <taxon>Gunneridae</taxon>
        <taxon>Pentapetalae</taxon>
        <taxon>rosids</taxon>
        <taxon>fabids</taxon>
        <taxon>Rosales</taxon>
        <taxon>Moraceae</taxon>
        <taxon>Moreae</taxon>
        <taxon>Morus</taxon>
    </lineage>
</organism>
<gene>
    <name evidence="1" type="ORF">L484_006926</name>
</gene>
<accession>W9QDH3</accession>
<sequence>MKFTANKHYAMEIVQELNGVGIRLPDLAKRSFASEKLARVEHFVAGESDKGDYRKTRKEWLRDLMAVKKSNRTEGATSALCCESLSSFNTARH</sequence>
<keyword evidence="2" id="KW-1185">Reference proteome</keyword>
<dbReference type="EMBL" id="KE343432">
    <property type="protein sequence ID" value="EXB29252.1"/>
    <property type="molecule type" value="Genomic_DNA"/>
</dbReference>